<dbReference type="RefSeq" id="WP_014180146.1">
    <property type="nucleotide sequence ID" value="NC_016582.1"/>
</dbReference>
<accession>D7CB13</accession>
<evidence type="ECO:0000313" key="1">
    <source>
        <dbReference type="EMBL" id="ADI10696.1"/>
    </source>
</evidence>
<dbReference type="Proteomes" id="UP000000377">
    <property type="component" value="Chromosome"/>
</dbReference>
<protein>
    <submittedName>
        <fullName evidence="1">Uncharacterized protein</fullName>
    </submittedName>
</protein>
<dbReference type="HOGENOM" id="CLU_2958646_0_0_11"/>
<dbReference type="eggNOG" id="ENOG503284M">
    <property type="taxonomic scope" value="Bacteria"/>
</dbReference>
<dbReference type="EMBL" id="CP002047">
    <property type="protein sequence ID" value="ADI10696.1"/>
    <property type="molecule type" value="Genomic_DNA"/>
</dbReference>
<sequence length="59" mass="6667">MKPAPDDAPSPRHGEYVAWLHDTLGLTPADNPGDLLALARREFGAQLESWVDRFYEEED</sequence>
<evidence type="ECO:0000313" key="2">
    <source>
        <dbReference type="Proteomes" id="UP000000377"/>
    </source>
</evidence>
<dbReference type="AlphaFoldDB" id="D7CB13"/>
<name>D7CB13_STRBB</name>
<gene>
    <name evidence="1" type="ordered locus">SBI_07576</name>
</gene>
<dbReference type="PATRIC" id="fig|749414.3.peg.7786"/>
<dbReference type="KEGG" id="sbh:SBI_07576"/>
<keyword evidence="2" id="KW-1185">Reference proteome</keyword>
<organism evidence="1 2">
    <name type="scientific">Streptomyces bingchenggensis (strain BCW-1)</name>
    <dbReference type="NCBI Taxonomy" id="749414"/>
    <lineage>
        <taxon>Bacteria</taxon>
        <taxon>Bacillati</taxon>
        <taxon>Actinomycetota</taxon>
        <taxon>Actinomycetes</taxon>
        <taxon>Kitasatosporales</taxon>
        <taxon>Streptomycetaceae</taxon>
        <taxon>Streptomyces</taxon>
    </lineage>
</organism>
<reference evidence="1 2" key="1">
    <citation type="journal article" date="2010" name="J. Bacteriol.">
        <title>Genome sequence of the milbemycin-producing bacterium Streptomyces bingchenggensis.</title>
        <authorList>
            <person name="Wang X.J."/>
            <person name="Yan Y.J."/>
            <person name="Zhang B."/>
            <person name="An J."/>
            <person name="Wang J.J."/>
            <person name="Tian J."/>
            <person name="Jiang L."/>
            <person name="Chen Y.H."/>
            <person name="Huang S.X."/>
            <person name="Yin M."/>
            <person name="Zhang J."/>
            <person name="Gao A.L."/>
            <person name="Liu C.X."/>
            <person name="Zhu Z.X."/>
            <person name="Xiang W.S."/>
        </authorList>
    </citation>
    <scope>NUCLEOTIDE SEQUENCE [LARGE SCALE GENOMIC DNA]</scope>
    <source>
        <strain evidence="1 2">BCW-1</strain>
    </source>
</reference>
<proteinExistence type="predicted"/>